<proteinExistence type="predicted"/>
<organism evidence="11">
    <name type="scientific">Escherichia coli</name>
    <dbReference type="NCBI Taxonomy" id="562"/>
    <lineage>
        <taxon>Bacteria</taxon>
        <taxon>Pseudomonadati</taxon>
        <taxon>Pseudomonadota</taxon>
        <taxon>Gammaproteobacteria</taxon>
        <taxon>Enterobacterales</taxon>
        <taxon>Enterobacteriaceae</taxon>
        <taxon>Escherichia</taxon>
    </lineage>
</organism>
<keyword evidence="4" id="KW-0378">Hydrolase</keyword>
<reference evidence="12" key="9">
    <citation type="submission" date="2023-07" db="EMBL/GenBank/DDBJ databases">
        <title>High risk of intestinal colonization with ESBL-producing Escherichia coli among soldiers of military contingents in specific geographic regions.</title>
        <authorList>
            <person name="Literacka E."/>
        </authorList>
    </citation>
    <scope>NUCLEOTIDE SEQUENCE</scope>
    <source>
        <strain evidence="12">66</strain>
    </source>
</reference>
<dbReference type="EMBL" id="CP107128">
    <property type="protein sequence ID" value="WLM97953.1"/>
    <property type="molecule type" value="Genomic_DNA"/>
</dbReference>
<evidence type="ECO:0000313" key="19">
    <source>
        <dbReference type="Proteomes" id="UP000486847"/>
    </source>
</evidence>
<dbReference type="EMBL" id="WCEW01000061">
    <property type="protein sequence ID" value="MTE92221.1"/>
    <property type="molecule type" value="Genomic_DNA"/>
</dbReference>
<name>A0A061KUF1_ECOLX</name>
<dbReference type="EMBL" id="SCJN01000051">
    <property type="protein sequence ID" value="RXD16774.1"/>
    <property type="molecule type" value="Genomic_DNA"/>
</dbReference>
<reference evidence="13 19" key="6">
    <citation type="submission" date="2019-10" db="EMBL/GenBank/DDBJ databases">
        <title>Comparative genomic analysis of antimicrobial resistant Escherichia coli of diverse origin.</title>
        <authorList>
            <person name="Ghatak S."/>
            <person name="Milton A.P."/>
            <person name="Rhetso K."/>
            <person name="Purkait D."/>
            <person name="Das S."/>
            <person name="Puro K.-U."/>
            <person name="Shakuntala I."/>
            <person name="Sen A."/>
            <person name="Sanjukta R."/>
            <person name="Priya G.B."/>
            <person name="Mawlong M."/>
            <person name="Lyngdoh V."/>
            <person name="Rynghang J."/>
            <person name="Mawphlang B.L."/>
        </authorList>
    </citation>
    <scope>NUCLEOTIDE SEQUENCE [LARGE SCALE GENOMIC DNA]</scope>
    <source>
        <strain evidence="13 19">SE161</strain>
    </source>
</reference>
<feature type="domain" description="Prohead serine protease" evidence="5">
    <location>
        <begin position="48"/>
        <end position="152"/>
    </location>
</feature>
<dbReference type="Gene3D" id="3.30.2320.10">
    <property type="entry name" value="hypothetical protein PF0899 domain"/>
    <property type="match status" value="1"/>
</dbReference>
<dbReference type="Pfam" id="PF04586">
    <property type="entry name" value="Peptidase_S78"/>
    <property type="match status" value="1"/>
</dbReference>
<dbReference type="Proteomes" id="UP000288730">
    <property type="component" value="Unassembled WGS sequence"/>
</dbReference>
<dbReference type="EMBL" id="ABONVU020000035">
    <property type="protein sequence ID" value="EMJ5256857.1"/>
    <property type="molecule type" value="Genomic_DNA"/>
</dbReference>
<dbReference type="EMBL" id="JAUKXU010000003">
    <property type="protein sequence ID" value="MDO2573290.1"/>
    <property type="molecule type" value="Genomic_DNA"/>
</dbReference>
<dbReference type="Proteomes" id="UP001285616">
    <property type="component" value="Unassembled WGS sequence"/>
</dbReference>
<evidence type="ECO:0000313" key="18">
    <source>
        <dbReference type="Proteomes" id="UP000288730"/>
    </source>
</evidence>
<evidence type="ECO:0000313" key="21">
    <source>
        <dbReference type="Proteomes" id="UP000591371"/>
    </source>
</evidence>
<evidence type="ECO:0000313" key="9">
    <source>
        <dbReference type="EMBL" id="EGE1989773.1"/>
    </source>
</evidence>
<dbReference type="RefSeq" id="WP_000173031.1">
    <property type="nucleotide sequence ID" value="NZ_AP021998.1"/>
</dbReference>
<dbReference type="Proteomes" id="UP001173661">
    <property type="component" value="Unassembled WGS sequence"/>
</dbReference>
<evidence type="ECO:0000313" key="17">
    <source>
        <dbReference type="Proteomes" id="UP000255153"/>
    </source>
</evidence>
<evidence type="ECO:0000259" key="6">
    <source>
        <dbReference type="Pfam" id="PF05065"/>
    </source>
</evidence>
<evidence type="ECO:0000313" key="14">
    <source>
        <dbReference type="EMBL" id="RXD16774.1"/>
    </source>
</evidence>
<dbReference type="Proteomes" id="UP000591371">
    <property type="component" value="Unassembled WGS sequence"/>
</dbReference>
<dbReference type="NCBIfam" id="TIGR01554">
    <property type="entry name" value="major_cap_HK97"/>
    <property type="match status" value="1"/>
</dbReference>
<accession>A0A061KUF1</accession>
<dbReference type="EMBL" id="AAVTXU010000093">
    <property type="protein sequence ID" value="EGE1989773.1"/>
    <property type="molecule type" value="Genomic_DNA"/>
</dbReference>
<protein>
    <submittedName>
        <fullName evidence="15">Major head protein/prohead protease</fullName>
    </submittedName>
    <submittedName>
        <fullName evidence="11">Phage major capsid protein</fullName>
    </submittedName>
</protein>
<comment type="subcellular location">
    <subcellularLocation>
        <location evidence="1">Virion</location>
    </subcellularLocation>
</comment>
<evidence type="ECO:0000256" key="1">
    <source>
        <dbReference type="ARBA" id="ARBA00004328"/>
    </source>
</evidence>
<reference evidence="10" key="10">
    <citation type="submission" date="2024-02" db="EMBL/GenBank/DDBJ databases">
        <authorList>
            <consortium name="Clinical and Environmental Microbiology Branch: Whole genome sequencing antimicrobial resistance pathogens in the healthcare setting"/>
        </authorList>
    </citation>
    <scope>NUCLEOTIDE SEQUENCE</scope>
    <source>
        <strain evidence="10">1924188</strain>
    </source>
</reference>
<dbReference type="Proteomes" id="UP001180189">
    <property type="component" value="Chromosome"/>
</dbReference>
<reference evidence="11" key="1">
    <citation type="journal article" date="2018" name="Genome Biol.">
        <title>SKESA: strategic k-mer extension for scrupulous assemblies.</title>
        <authorList>
            <person name="Souvorov A."/>
            <person name="Agarwala R."/>
            <person name="Lipman D.J."/>
        </authorList>
    </citation>
    <scope>NUCLEOTIDE SEQUENCE [LARGE SCALE GENOMIC DNA]</scope>
    <source>
        <strain evidence="11">EC00763</strain>
    </source>
</reference>
<dbReference type="Proteomes" id="UP000587626">
    <property type="component" value="Unassembled WGS sequence"/>
</dbReference>
<evidence type="ECO:0000313" key="16">
    <source>
        <dbReference type="EMBL" id="WLM97953.1"/>
    </source>
</evidence>
<dbReference type="EMBL" id="DABBJX010000041">
    <property type="protein sequence ID" value="HAH4526752.1"/>
    <property type="molecule type" value="Genomic_DNA"/>
</dbReference>
<evidence type="ECO:0000313" key="15">
    <source>
        <dbReference type="EMBL" id="STK72794.1"/>
    </source>
</evidence>
<dbReference type="EMBL" id="UGEE01000003">
    <property type="protein sequence ID" value="STK72794.1"/>
    <property type="molecule type" value="Genomic_DNA"/>
</dbReference>
<dbReference type="EMBL" id="AATLXB010000085">
    <property type="protein sequence ID" value="EFM7863195.1"/>
    <property type="molecule type" value="Genomic_DNA"/>
</dbReference>
<reference evidence="8 20" key="4">
    <citation type="submission" date="2018-08" db="EMBL/GenBank/DDBJ databases">
        <authorList>
            <consortium name="GenomeTrakr network: Whole genome sequencing for foodborne pathogen traceback"/>
        </authorList>
    </citation>
    <scope>NUCLEOTIDE SEQUENCE [LARGE SCALE GENOMIC DNA]</scope>
    <source>
        <strain evidence="8 20">NC_STEC194</strain>
        <strain evidence="7 21">PSU-1190</strain>
    </source>
</reference>
<evidence type="ECO:0000256" key="3">
    <source>
        <dbReference type="ARBA" id="ARBA00022670"/>
    </source>
</evidence>
<dbReference type="GO" id="GO:0006508">
    <property type="term" value="P:proteolysis"/>
    <property type="evidence" value="ECO:0007669"/>
    <property type="project" value="UniProtKB-KW"/>
</dbReference>
<dbReference type="Proteomes" id="UP000854059">
    <property type="component" value="Unassembled WGS sequence"/>
</dbReference>
<dbReference type="InterPro" id="IPR054612">
    <property type="entry name" value="Phage_capsid-like_C"/>
</dbReference>
<evidence type="ECO:0000313" key="11">
    <source>
        <dbReference type="EMBL" id="HAH4526752.1"/>
    </source>
</evidence>
<dbReference type="Gene3D" id="3.30.2400.10">
    <property type="entry name" value="Major capsid protein gp5"/>
    <property type="match status" value="1"/>
</dbReference>
<reference evidence="9" key="2">
    <citation type="submission" date="2018-05" db="EMBL/GenBank/DDBJ databases">
        <authorList>
            <person name="Ashton P.M."/>
            <person name="Dallman T."/>
            <person name="Nair S."/>
            <person name="De Pinna E."/>
            <person name="Peters T."/>
            <person name="Grant K."/>
        </authorList>
    </citation>
    <scope>NUCLEOTIDE SEQUENCE</scope>
    <source>
        <strain evidence="9">412057</strain>
    </source>
</reference>
<evidence type="ECO:0000313" key="7">
    <source>
        <dbReference type="EMBL" id="EFA4420838.1"/>
    </source>
</evidence>
<keyword evidence="2" id="KW-1188">Viral release from host cell</keyword>
<evidence type="ECO:0000256" key="4">
    <source>
        <dbReference type="ARBA" id="ARBA00022801"/>
    </source>
</evidence>
<evidence type="ECO:0000256" key="2">
    <source>
        <dbReference type="ARBA" id="ARBA00022612"/>
    </source>
</evidence>
<dbReference type="InterPro" id="IPR024455">
    <property type="entry name" value="Phage_capsid"/>
</dbReference>
<reference evidence="15 17" key="3">
    <citation type="submission" date="2018-06" db="EMBL/GenBank/DDBJ databases">
        <authorList>
            <consortium name="Pathogen Informatics"/>
            <person name="Doyle S."/>
        </authorList>
    </citation>
    <scope>NUCLEOTIDE SEQUENCE [LARGE SCALE GENOMIC DNA]</scope>
    <source>
        <strain evidence="15 17">NCTC8603</strain>
    </source>
</reference>
<keyword evidence="3 15" id="KW-0645">Protease</keyword>
<dbReference type="Pfam" id="PF05065">
    <property type="entry name" value="Phage_capsid"/>
    <property type="match status" value="1"/>
</dbReference>
<evidence type="ECO:0000313" key="20">
    <source>
        <dbReference type="Proteomes" id="UP000587626"/>
    </source>
</evidence>
<evidence type="ECO:0000313" key="10">
    <source>
        <dbReference type="EMBL" id="EMJ5256857.1"/>
    </source>
</evidence>
<dbReference type="InterPro" id="IPR054613">
    <property type="entry name" value="Peptidase_S78_dom"/>
</dbReference>
<feature type="domain" description="Phage capsid-like C-terminal" evidence="6">
    <location>
        <begin position="386"/>
        <end position="635"/>
    </location>
</feature>
<reference evidence="14 18" key="5">
    <citation type="submission" date="2019-01" db="EMBL/GenBank/DDBJ databases">
        <title>Genomic analysis of febrile catheter-associated UTI E. coli isolates.</title>
        <authorList>
            <person name="Potter R."/>
            <person name="Zou Z."/>
            <person name="Henderson J."/>
            <person name="Dantas G."/>
        </authorList>
    </citation>
    <scope>NUCLEOTIDE SEQUENCE [LARGE SCALE GENOMIC DNA]</scope>
    <source>
        <strain evidence="14 18">29_CAASB</strain>
    </source>
</reference>
<evidence type="ECO:0000313" key="12">
    <source>
        <dbReference type="EMBL" id="MDO2573290.1"/>
    </source>
</evidence>
<dbReference type="Proteomes" id="UP000486847">
    <property type="component" value="Unassembled WGS sequence"/>
</dbReference>
<reference evidence="11" key="7">
    <citation type="submission" date="2019-12" db="EMBL/GenBank/DDBJ databases">
        <authorList>
            <consortium name="NCBI Pathogen Detection Project"/>
        </authorList>
    </citation>
    <scope>NUCLEOTIDE SEQUENCE</scope>
    <source>
        <strain evidence="11">EC00763</strain>
    </source>
</reference>
<dbReference type="SUPFAM" id="SSF56563">
    <property type="entry name" value="Major capsid protein gp5"/>
    <property type="match status" value="1"/>
</dbReference>
<dbReference type="Proteomes" id="UP000255153">
    <property type="component" value="Unassembled WGS sequence"/>
</dbReference>
<sequence>MTLKRACSLLTVKSFSEDERVITGIASTPSPDRDGDILEPEGAEFGSAIPFLWQHDHSRPVGQCTVRRVSEGLEITATLVKPVPDMPSQLAARLDEVWAAIKTGLVRGLSVGFRPHEYTFLDGGGLHFLRWELMEVSAVTVPANAECTIRTIKSYDRPFSAASGNRKPVVKIASSAGAAAQSTTVFHKEKTIMNIGEQIKSFENKRAALAASLEEVMTKAAEEGRTLDVEEEEHYDNTAAEIRQVDAHLKRLRELEAGKAATAQPVKQAGNGNVAAVASAPVIRVEQKLDKGIGFARFAKSLAAAKGVRSEALEVARRQYPDDSRLHHVLKSAVGAGTTTDPQWAGSLSEYQEYAQDFIDYLRPQTIIGRFGQGGIPALRQVPFNIRVHAQVSGGAAGWVGEGKAKPLTKFDFESITFSHAKVSAIAVLTEELIRFSSPAADALVRNALAEAVVARLDTDFVDPKKAAVADVSPASITHDVKGTASTGNPDADAEAAFGQFVAANLQPTGAVWLMSSTNALALSMRKNALGQKEYPDMTLLGGSFQGLPVIVSQYVGDQLVLVNAPDIYLADDGGVAVDMSREASLEMQSEPTGDSTTPSPVELVSMFQTGSVAIRAERWINWRRRRTAAVAVITGVNYGSASGG</sequence>
<evidence type="ECO:0000313" key="13">
    <source>
        <dbReference type="EMBL" id="MTE92221.1"/>
    </source>
</evidence>
<dbReference type="EMBL" id="AASATZ010000058">
    <property type="protein sequence ID" value="EFA4420838.1"/>
    <property type="molecule type" value="Genomic_DNA"/>
</dbReference>
<gene>
    <name evidence="8" type="ORF">B6R15_004551</name>
    <name evidence="7" type="ORF">D3G36_23875</name>
    <name evidence="9" type="ORF">DL968_19510</name>
    <name evidence="14" type="ORF">EPS76_08835</name>
    <name evidence="13" type="ORF">F9B07_26225</name>
    <name evidence="11" type="ORF">GRC73_22620</name>
    <name evidence="15" type="ORF">NCTC8603_01089</name>
    <name evidence="16" type="ORF">OGM49_10975</name>
    <name evidence="12" type="ORF">Q2V20_03775</name>
    <name evidence="10" type="ORF">R8O40_005215</name>
</gene>
<dbReference type="GO" id="GO:0008233">
    <property type="term" value="F:peptidase activity"/>
    <property type="evidence" value="ECO:0007669"/>
    <property type="project" value="UniProtKB-KW"/>
</dbReference>
<evidence type="ECO:0000313" key="8">
    <source>
        <dbReference type="EMBL" id="EFM7863195.1"/>
    </source>
</evidence>
<evidence type="ECO:0000259" key="5">
    <source>
        <dbReference type="Pfam" id="PF04586"/>
    </source>
</evidence>
<dbReference type="AlphaFoldDB" id="A0A061KUF1"/>
<reference evidence="16" key="8">
    <citation type="journal article" date="2023" name="Microorganisms">
        <title>Comparative Genomic Analysis of ST131 Subclade C2 of ESBL-Producing E. coli Isolates from Patients with Recurrent and Sporadic Urinary Tract Infections.</title>
        <authorList>
            <person name="Jaen-Luchoro D."/>
            <person name="Kahnamouei A."/>
            <person name="Yazdanshenas S."/>
            <person name="Lindblom A."/>
            <person name="Samuelsson E."/>
            <person name="Ahren C."/>
            <person name="Karami N."/>
        </authorList>
    </citation>
    <scope>NUCLEOTIDE SEQUENCE</scope>
    <source>
        <strain evidence="16">S7</strain>
    </source>
</reference>